<name>A0A1X7NM12_9MICO</name>
<keyword evidence="3" id="KW-1185">Reference proteome</keyword>
<dbReference type="RefSeq" id="WP_085475861.1">
    <property type="nucleotide sequence ID" value="NZ_FXBM01000001.1"/>
</dbReference>
<dbReference type="GO" id="GO:0000166">
    <property type="term" value="F:nucleotide binding"/>
    <property type="evidence" value="ECO:0007669"/>
    <property type="project" value="InterPro"/>
</dbReference>
<dbReference type="Gene3D" id="3.40.50.720">
    <property type="entry name" value="NAD(P)-binding Rossmann-like Domain"/>
    <property type="match status" value="1"/>
</dbReference>
<dbReference type="PANTHER" id="PTHR43377">
    <property type="entry name" value="BILIVERDIN REDUCTASE A"/>
    <property type="match status" value="1"/>
</dbReference>
<dbReference type="Pfam" id="PF01408">
    <property type="entry name" value="GFO_IDH_MocA"/>
    <property type="match status" value="1"/>
</dbReference>
<feature type="domain" description="Gfo/Idh/MocA-like oxidoreductase N-terminal" evidence="1">
    <location>
        <begin position="6"/>
        <end position="118"/>
    </location>
</feature>
<evidence type="ECO:0000259" key="1">
    <source>
        <dbReference type="Pfam" id="PF01408"/>
    </source>
</evidence>
<reference evidence="3" key="1">
    <citation type="submission" date="2017-04" db="EMBL/GenBank/DDBJ databases">
        <authorList>
            <person name="Varghese N."/>
            <person name="Submissions S."/>
        </authorList>
    </citation>
    <scope>NUCLEOTIDE SEQUENCE [LARGE SCALE GENOMIC DNA]</scope>
    <source>
        <strain evidence="3">VKM Ac-2121</strain>
    </source>
</reference>
<dbReference type="SUPFAM" id="SSF51735">
    <property type="entry name" value="NAD(P)-binding Rossmann-fold domains"/>
    <property type="match status" value="1"/>
</dbReference>
<dbReference type="Proteomes" id="UP000193711">
    <property type="component" value="Unassembled WGS sequence"/>
</dbReference>
<protein>
    <submittedName>
        <fullName evidence="2">Predicted dehydrogenase</fullName>
    </submittedName>
</protein>
<dbReference type="Gene3D" id="3.30.360.10">
    <property type="entry name" value="Dihydrodipicolinate Reductase, domain 2"/>
    <property type="match status" value="1"/>
</dbReference>
<dbReference type="EMBL" id="FXBM01000001">
    <property type="protein sequence ID" value="SMH38374.1"/>
    <property type="molecule type" value="Genomic_DNA"/>
</dbReference>
<dbReference type="InterPro" id="IPR000683">
    <property type="entry name" value="Gfo/Idh/MocA-like_OxRdtase_N"/>
</dbReference>
<evidence type="ECO:0000313" key="3">
    <source>
        <dbReference type="Proteomes" id="UP000193711"/>
    </source>
</evidence>
<dbReference type="OrthoDB" id="9772350at2"/>
<dbReference type="InterPro" id="IPR051450">
    <property type="entry name" value="Gfo/Idh/MocA_Oxidoreductases"/>
</dbReference>
<dbReference type="AlphaFoldDB" id="A0A1X7NM12"/>
<accession>A0A1X7NM12</accession>
<sequence>MTEPVKFAVVGTGWRSEFYLRLANASPARLQAVAVVANSAEAEARMSARWDAPVVRTLEEALALRPDFVIAAVSWSSMPTVTTRLVELGIPVLAETPPAPTADGLRELWSAVGSSGRVQVAEQYMLMPGHAARKSVIDSGAIGAPTAVQVASTHLYHATSLMRGFLGAGMAEAVVSARAFTAPQADPLTFDGWREDPTPEPRTTTIGTLDFGDGRMGLYDFVDNQWWNPLLSRRIVIRGSLGEISDDTVTHLTDEGVVVSPISYRRTGVDMNLEGNEVVSASFEGRFVWRNAWIGTRLSEDDLAVADFLEATGRWARDAGPEPYPLAEACQDHLLGLAIEESVRTSADVRVSKEAWA</sequence>
<evidence type="ECO:0000313" key="2">
    <source>
        <dbReference type="EMBL" id="SMH38374.1"/>
    </source>
</evidence>
<organism evidence="2 3">
    <name type="scientific">Rathayibacter oskolensis</name>
    <dbReference type="NCBI Taxonomy" id="1891671"/>
    <lineage>
        <taxon>Bacteria</taxon>
        <taxon>Bacillati</taxon>
        <taxon>Actinomycetota</taxon>
        <taxon>Actinomycetes</taxon>
        <taxon>Micrococcales</taxon>
        <taxon>Microbacteriaceae</taxon>
        <taxon>Rathayibacter</taxon>
    </lineage>
</organism>
<gene>
    <name evidence="2" type="ORF">SAMN06295885_1490</name>
</gene>
<dbReference type="STRING" id="1891671.SAMN06295885_1490"/>
<dbReference type="PANTHER" id="PTHR43377:SF2">
    <property type="entry name" value="BINDING ROSSMANN FOLD OXIDOREDUCTASE, PUTATIVE (AFU_ORTHOLOGUE AFUA_4G00560)-RELATED"/>
    <property type="match status" value="1"/>
</dbReference>
<proteinExistence type="predicted"/>
<dbReference type="InterPro" id="IPR036291">
    <property type="entry name" value="NAD(P)-bd_dom_sf"/>
</dbReference>